<dbReference type="EMBL" id="BPFZ01000005">
    <property type="protein sequence ID" value="GIU66923.1"/>
    <property type="molecule type" value="Genomic_DNA"/>
</dbReference>
<evidence type="ECO:0000313" key="1">
    <source>
        <dbReference type="EMBL" id="GIU66923.1"/>
    </source>
</evidence>
<name>A0ABQ4PVA1_9PROT</name>
<dbReference type="Proteomes" id="UP001161064">
    <property type="component" value="Unassembled WGS sequence"/>
</dbReference>
<evidence type="ECO:0000313" key="2">
    <source>
        <dbReference type="Proteomes" id="UP001161064"/>
    </source>
</evidence>
<gene>
    <name evidence="1" type="ORF">PsB1_1077</name>
</gene>
<reference evidence="1" key="2">
    <citation type="journal article" date="2023" name="ISME Commun">
        <title>Characterization of a bloom-associated alphaproteobacterial lineage, 'Candidatus Phycosocius': insights into freshwater algal-bacterial interactions.</title>
        <authorList>
            <person name="Tanabe Y."/>
            <person name="Yamaguchi H."/>
            <person name="Yoshida M."/>
            <person name="Kai A."/>
            <person name="Okazaki Y."/>
        </authorList>
    </citation>
    <scope>NUCLEOTIDE SEQUENCE</scope>
    <source>
        <strain evidence="1">BOTRYCO-1</strain>
    </source>
</reference>
<proteinExistence type="predicted"/>
<dbReference type="RefSeq" id="WP_284359604.1">
    <property type="nucleotide sequence ID" value="NZ_BPFZ01000005.1"/>
</dbReference>
<reference evidence="1" key="1">
    <citation type="submission" date="2021-05" db="EMBL/GenBank/DDBJ databases">
        <authorList>
            <person name="Tanabe Y."/>
        </authorList>
    </citation>
    <scope>NUCLEOTIDE SEQUENCE</scope>
    <source>
        <strain evidence="1">BOTRYCO-1</strain>
    </source>
</reference>
<accession>A0ABQ4PVA1</accession>
<comment type="caution">
    <text evidence="1">The sequence shown here is derived from an EMBL/GenBank/DDBJ whole genome shotgun (WGS) entry which is preliminary data.</text>
</comment>
<sequence length="93" mass="10239">MTPHYTSISACALLLEKSPDPDALQLEFLKAHLGEAQLASTNEIEQLAVEGLQETFDDMMAEAEPANRASVLELLKTSILAYEVQLLKEGQHQ</sequence>
<protein>
    <submittedName>
        <fullName evidence="1">Uncharacterized protein</fullName>
    </submittedName>
</protein>
<keyword evidence="2" id="KW-1185">Reference proteome</keyword>
<organism evidence="1 2">
    <name type="scientific">Candidatus Phycosocius spiralis</name>
    <dbReference type="NCBI Taxonomy" id="2815099"/>
    <lineage>
        <taxon>Bacteria</taxon>
        <taxon>Pseudomonadati</taxon>
        <taxon>Pseudomonadota</taxon>
        <taxon>Alphaproteobacteria</taxon>
        <taxon>Caulobacterales</taxon>
        <taxon>Caulobacterales incertae sedis</taxon>
        <taxon>Candidatus Phycosocius</taxon>
    </lineage>
</organism>